<evidence type="ECO:0000256" key="6">
    <source>
        <dbReference type="RuleBase" id="RU363076"/>
    </source>
</evidence>
<comment type="subcellular location">
    <subcellularLocation>
        <location evidence="6">Cell membrane</location>
        <topology evidence="6">Multi-pass membrane protein</topology>
    </subcellularLocation>
    <subcellularLocation>
        <location evidence="1">Membrane</location>
    </subcellularLocation>
</comment>
<evidence type="ECO:0000256" key="4">
    <source>
        <dbReference type="ARBA" id="ARBA00022989"/>
    </source>
</evidence>
<keyword evidence="4 6" id="KW-1133">Transmembrane helix</keyword>
<dbReference type="Pfam" id="PF02104">
    <property type="entry name" value="SURF1"/>
    <property type="match status" value="1"/>
</dbReference>
<dbReference type="GO" id="GO:0005886">
    <property type="term" value="C:plasma membrane"/>
    <property type="evidence" value="ECO:0007669"/>
    <property type="project" value="UniProtKB-SubCell"/>
</dbReference>
<protein>
    <recommendedName>
        <fullName evidence="6">SURF1-like protein</fullName>
    </recommendedName>
</protein>
<proteinExistence type="inferred from homology"/>
<keyword evidence="3 6" id="KW-0812">Transmembrane</keyword>
<evidence type="ECO:0000256" key="2">
    <source>
        <dbReference type="ARBA" id="ARBA00007165"/>
    </source>
</evidence>
<keyword evidence="6" id="KW-1003">Cell membrane</keyword>
<organism evidence="7">
    <name type="scientific">uncultured Chloroflexota bacterium</name>
    <dbReference type="NCBI Taxonomy" id="166587"/>
    <lineage>
        <taxon>Bacteria</taxon>
        <taxon>Bacillati</taxon>
        <taxon>Chloroflexota</taxon>
        <taxon>environmental samples</taxon>
    </lineage>
</organism>
<dbReference type="PROSITE" id="PS50895">
    <property type="entry name" value="SURF1"/>
    <property type="match status" value="1"/>
</dbReference>
<dbReference type="EMBL" id="AP011686">
    <property type="protein sequence ID" value="BAL54379.1"/>
    <property type="molecule type" value="Genomic_DNA"/>
</dbReference>
<accession>H5SDZ3</accession>
<gene>
    <name evidence="7" type="ORF">HGMM_F14G08C29</name>
</gene>
<dbReference type="CDD" id="cd06662">
    <property type="entry name" value="SURF1"/>
    <property type="match status" value="1"/>
</dbReference>
<dbReference type="InterPro" id="IPR002994">
    <property type="entry name" value="Surf1/Shy1"/>
</dbReference>
<evidence type="ECO:0000256" key="3">
    <source>
        <dbReference type="ARBA" id="ARBA00022692"/>
    </source>
</evidence>
<keyword evidence="5 6" id="KW-0472">Membrane</keyword>
<dbReference type="InterPro" id="IPR045214">
    <property type="entry name" value="Surf1/Surf4"/>
</dbReference>
<evidence type="ECO:0000256" key="1">
    <source>
        <dbReference type="ARBA" id="ARBA00004370"/>
    </source>
</evidence>
<comment type="caution">
    <text evidence="6">Lacks conserved residue(s) required for the propagation of feature annotation.</text>
</comment>
<dbReference type="AlphaFoldDB" id="H5SDZ3"/>
<evidence type="ECO:0000256" key="5">
    <source>
        <dbReference type="ARBA" id="ARBA00023136"/>
    </source>
</evidence>
<sequence>MNFALLFSRRWFLTTLLVLLGTAVCVRLGIWQLDRLAQRRAFNAHVQQMRSLPPLDLNQTGELSGIGDMEYRAAIARGRYDYQAQVALRNQYHEGQYGYHLLTPLLLEGQTAILVDRGWIPAEGNTTPADWRKYDEPDEIVTVRGILRVGLPQRSVENAPGPLNFWTFVDLEKLGKQLPYPILPVYLQLAPQEGGTIPPIPYQPTLDLTEGPHLGYAIQWFTFASILFFGYPFYVKRQETHQPFSVAGPNGHK</sequence>
<comment type="similarity">
    <text evidence="2 6">Belongs to the SURF1 family.</text>
</comment>
<reference evidence="7" key="1">
    <citation type="journal article" date="2005" name="Environ. Microbiol.">
        <title>Genetic and functional properties of uncultivated thermophilic crenarchaeotes from a subsurface gold mine as revealed by analysis of genome fragments.</title>
        <authorList>
            <person name="Nunoura T."/>
            <person name="Hirayama H."/>
            <person name="Takami H."/>
            <person name="Oida H."/>
            <person name="Nishi S."/>
            <person name="Shimamura S."/>
            <person name="Suzuki Y."/>
            <person name="Inagaki F."/>
            <person name="Takai K."/>
            <person name="Nealson K.H."/>
            <person name="Horikoshi K."/>
        </authorList>
    </citation>
    <scope>NUCLEOTIDE SEQUENCE</scope>
</reference>
<reference evidence="7" key="2">
    <citation type="journal article" date="2012" name="PLoS ONE">
        <title>A Deeply Branching Thermophilic Bacterium with an Ancient Acetyl-CoA Pathway Dominates a Subsurface Ecosystem.</title>
        <authorList>
            <person name="Takami H."/>
            <person name="Noguchi H."/>
            <person name="Takaki Y."/>
            <person name="Uchiyama I."/>
            <person name="Toyoda A."/>
            <person name="Nishi S."/>
            <person name="Chee G.-J."/>
            <person name="Arai W."/>
            <person name="Nunoura T."/>
            <person name="Itoh T."/>
            <person name="Hattori M."/>
            <person name="Takai K."/>
        </authorList>
    </citation>
    <scope>NUCLEOTIDE SEQUENCE</scope>
</reference>
<dbReference type="PANTHER" id="PTHR23427">
    <property type="entry name" value="SURFEIT LOCUS PROTEIN"/>
    <property type="match status" value="1"/>
</dbReference>
<dbReference type="PANTHER" id="PTHR23427:SF2">
    <property type="entry name" value="SURFEIT LOCUS PROTEIN 1"/>
    <property type="match status" value="1"/>
</dbReference>
<name>H5SDZ3_9CHLR</name>
<evidence type="ECO:0000313" key="7">
    <source>
        <dbReference type="EMBL" id="BAL54379.1"/>
    </source>
</evidence>
<feature type="transmembrane region" description="Helical" evidence="6">
    <location>
        <begin position="214"/>
        <end position="234"/>
    </location>
</feature>